<comment type="caution">
    <text evidence="2">The sequence shown here is derived from an EMBL/GenBank/DDBJ whole genome shotgun (WGS) entry which is preliminary data.</text>
</comment>
<reference evidence="2" key="1">
    <citation type="submission" date="2023-02" db="EMBL/GenBank/DDBJ databases">
        <title>Colletotrichum kahawae CIFC_Que2 genome sequencing and assembly.</title>
        <authorList>
            <person name="Baroncelli R."/>
        </authorList>
    </citation>
    <scope>NUCLEOTIDE SEQUENCE</scope>
    <source>
        <strain evidence="2">CIFC_Que2</strain>
    </source>
</reference>
<dbReference type="Proteomes" id="UP001281614">
    <property type="component" value="Unassembled WGS sequence"/>
</dbReference>
<dbReference type="AlphaFoldDB" id="A0AAD9Y836"/>
<gene>
    <name evidence="2" type="ORF">CKAH01_01430</name>
</gene>
<keyword evidence="3" id="KW-1185">Reference proteome</keyword>
<sequence>MQVYSSASHHNTWPKTATSSATLMLAINKTPAIVEGYVKRVRPASCSSTSKSRKTRPSHVVSRSSSMLCSPATQSNVRRMPAHTPPSRAPSFFKVATDVDVTASLATPGSLPTIPGPFPRRPSGGQCALPPLLDRPPLTHHHMASLFDTSRFSGSDVSSVLCCHKALIELALTDLPGDISSPVRPSGILFVISRVSTLNSALDRILSTRCFRTPLLGFDQAMLLLSSSIHSVRLFVGLSSALIVANPTDDSTQHRKHRKSPALTTTDQSSRVA</sequence>
<accession>A0AAD9Y836</accession>
<feature type="compositionally biased region" description="Polar residues" evidence="1">
    <location>
        <begin position="262"/>
        <end position="273"/>
    </location>
</feature>
<organism evidence="2 3">
    <name type="scientific">Colletotrichum kahawae</name>
    <name type="common">Coffee berry disease fungus</name>
    <dbReference type="NCBI Taxonomy" id="34407"/>
    <lineage>
        <taxon>Eukaryota</taxon>
        <taxon>Fungi</taxon>
        <taxon>Dikarya</taxon>
        <taxon>Ascomycota</taxon>
        <taxon>Pezizomycotina</taxon>
        <taxon>Sordariomycetes</taxon>
        <taxon>Hypocreomycetidae</taxon>
        <taxon>Glomerellales</taxon>
        <taxon>Glomerellaceae</taxon>
        <taxon>Colletotrichum</taxon>
        <taxon>Colletotrichum gloeosporioides species complex</taxon>
    </lineage>
</organism>
<protein>
    <submittedName>
        <fullName evidence="2">Uncharacterized protein</fullName>
    </submittedName>
</protein>
<dbReference type="EMBL" id="VYYT01000333">
    <property type="protein sequence ID" value="KAK2742003.1"/>
    <property type="molecule type" value="Genomic_DNA"/>
</dbReference>
<proteinExistence type="predicted"/>
<feature type="region of interest" description="Disordered" evidence="1">
    <location>
        <begin position="249"/>
        <end position="273"/>
    </location>
</feature>
<feature type="compositionally biased region" description="Polar residues" evidence="1">
    <location>
        <begin position="61"/>
        <end position="77"/>
    </location>
</feature>
<name>A0AAD9Y836_COLKA</name>
<evidence type="ECO:0000256" key="1">
    <source>
        <dbReference type="SAM" id="MobiDB-lite"/>
    </source>
</evidence>
<feature type="region of interest" description="Disordered" evidence="1">
    <location>
        <begin position="43"/>
        <end position="89"/>
    </location>
</feature>
<evidence type="ECO:0000313" key="3">
    <source>
        <dbReference type="Proteomes" id="UP001281614"/>
    </source>
</evidence>
<evidence type="ECO:0000313" key="2">
    <source>
        <dbReference type="EMBL" id="KAK2742003.1"/>
    </source>
</evidence>